<dbReference type="InterPro" id="IPR036597">
    <property type="entry name" value="Fido-like_dom_sf"/>
</dbReference>
<proteinExistence type="predicted"/>
<dbReference type="PANTHER" id="PTHR13504">
    <property type="entry name" value="FIDO DOMAIN-CONTAINING PROTEIN DDB_G0283145"/>
    <property type="match status" value="1"/>
</dbReference>
<protein>
    <recommendedName>
        <fullName evidence="3">Fido domain-containing protein</fullName>
    </recommendedName>
</protein>
<dbReference type="SUPFAM" id="SSF140931">
    <property type="entry name" value="Fic-like"/>
    <property type="match status" value="1"/>
</dbReference>
<evidence type="ECO:0000259" key="3">
    <source>
        <dbReference type="PROSITE" id="PS51459"/>
    </source>
</evidence>
<evidence type="ECO:0000256" key="2">
    <source>
        <dbReference type="PIRSR" id="PIRSR640198-3"/>
    </source>
</evidence>
<dbReference type="InterPro" id="IPR040198">
    <property type="entry name" value="Fido_containing"/>
</dbReference>
<dbReference type="InterPro" id="IPR036388">
    <property type="entry name" value="WH-like_DNA-bd_sf"/>
</dbReference>
<comment type="caution">
    <text evidence="4">The sequence shown here is derived from an EMBL/GenBank/DDBJ whole genome shotgun (WGS) entry which is preliminary data.</text>
</comment>
<feature type="site" description="Important for autoinhibition of adenylyltransferase activity" evidence="2">
    <location>
        <position position="61"/>
    </location>
</feature>
<feature type="domain" description="Fido" evidence="3">
    <location>
        <begin position="109"/>
        <end position="262"/>
    </location>
</feature>
<reference evidence="4 5" key="1">
    <citation type="journal article" date="2015" name="Nature">
        <title>rRNA introns, odd ribosomes, and small enigmatic genomes across a large radiation of phyla.</title>
        <authorList>
            <person name="Brown C.T."/>
            <person name="Hug L.A."/>
            <person name="Thomas B.C."/>
            <person name="Sharon I."/>
            <person name="Castelle C.J."/>
            <person name="Singh A."/>
            <person name="Wilkins M.J."/>
            <person name="Williams K.H."/>
            <person name="Banfield J.F."/>
        </authorList>
    </citation>
    <scope>NUCLEOTIDE SEQUENCE [LARGE SCALE GENOMIC DNA]</scope>
</reference>
<dbReference type="Gene3D" id="1.10.10.10">
    <property type="entry name" value="Winged helix-like DNA-binding domain superfamily/Winged helix DNA-binding domain"/>
    <property type="match status" value="1"/>
</dbReference>
<dbReference type="Pfam" id="PF02661">
    <property type="entry name" value="Fic"/>
    <property type="match status" value="1"/>
</dbReference>
<sequence>MLLKTKMYTPKFTITNKILKNIGAIEAAKEVIENAPLVPYYEKQFQTDALVRTVHHGTHVEGNELSFEQTRRILEGEEVTAHERDVQEVINYRNVMKLLDELAVKRGGYDTQDLLDIHKETVDKIVSEEKVGTFRKTQVVIKEESSGEVILQPPPYVEIPYLLEDFFEWLNSAEAKEIHPILRAGIVHYILVAIHPFVEGNGRTVRAFATLILMREGYDIKRFFALEEHFDEDPASYYEAFSEVDRQSKNIAARDLTFWLTYFTEVVAVELNKIKEKVRKISIDTKLKGKIGEQVALSARQMKLIEHISDVGSVITQDLHTVLPMVSDDTILRDLSDLMDKGIIKKEGKTKASRYIIASN</sequence>
<feature type="active site" evidence="1">
    <location>
        <position position="195"/>
    </location>
</feature>
<dbReference type="InterPro" id="IPR003812">
    <property type="entry name" value="Fido"/>
</dbReference>
<gene>
    <name evidence="4" type="ORF">UT19_C0017G0017</name>
</gene>
<organism evidence="4 5">
    <name type="scientific">Candidatus Woesebacteria bacterium GW2011_GWB1_39_10b</name>
    <dbReference type="NCBI Taxonomy" id="1618573"/>
    <lineage>
        <taxon>Bacteria</taxon>
        <taxon>Candidatus Woeseibacteriota</taxon>
    </lineage>
</organism>
<evidence type="ECO:0000313" key="5">
    <source>
        <dbReference type="Proteomes" id="UP000034932"/>
    </source>
</evidence>
<evidence type="ECO:0000313" key="4">
    <source>
        <dbReference type="EMBL" id="KKQ93160.1"/>
    </source>
</evidence>
<dbReference type="Proteomes" id="UP000034932">
    <property type="component" value="Unassembled WGS sequence"/>
</dbReference>
<dbReference type="PANTHER" id="PTHR13504:SF38">
    <property type="entry name" value="FIDO DOMAIN-CONTAINING PROTEIN"/>
    <property type="match status" value="1"/>
</dbReference>
<name>A0A0G0LYT8_9BACT</name>
<dbReference type="AlphaFoldDB" id="A0A0G0LYT8"/>
<dbReference type="STRING" id="1618573.UT19_C0017G0017"/>
<dbReference type="EMBL" id="LBVW01000017">
    <property type="protein sequence ID" value="KKQ93160.1"/>
    <property type="molecule type" value="Genomic_DNA"/>
</dbReference>
<dbReference type="PROSITE" id="PS51459">
    <property type="entry name" value="FIDO"/>
    <property type="match status" value="1"/>
</dbReference>
<accession>A0A0G0LYT8</accession>
<dbReference type="Gene3D" id="1.10.3290.10">
    <property type="entry name" value="Fido-like domain"/>
    <property type="match status" value="1"/>
</dbReference>
<evidence type="ECO:0000256" key="1">
    <source>
        <dbReference type="PIRSR" id="PIRSR640198-1"/>
    </source>
</evidence>